<evidence type="ECO:0000259" key="13">
    <source>
        <dbReference type="Pfam" id="PF00472"/>
    </source>
</evidence>
<dbReference type="KEGG" id="gsh:117367935"/>
<feature type="compositionally biased region" description="Basic and acidic residues" evidence="12">
    <location>
        <begin position="178"/>
        <end position="187"/>
    </location>
</feature>
<dbReference type="FunCoup" id="A0A6P8SDY9">
    <property type="interactions" value="2057"/>
</dbReference>
<dbReference type="EC" id="3.1.1.29" evidence="2"/>
<dbReference type="GO" id="GO:0016150">
    <property type="term" value="F:translation release factor activity, codon nonspecific"/>
    <property type="evidence" value="ECO:0007669"/>
    <property type="project" value="TreeGrafter"/>
</dbReference>
<feature type="domain" description="Prokaryotic-type class I peptide chain release factors" evidence="13">
    <location>
        <begin position="66"/>
        <end position="199"/>
    </location>
</feature>
<evidence type="ECO:0000256" key="3">
    <source>
        <dbReference type="ARBA" id="ARBA00022801"/>
    </source>
</evidence>
<evidence type="ECO:0000256" key="9">
    <source>
        <dbReference type="ARBA" id="ARBA00038225"/>
    </source>
</evidence>
<protein>
    <recommendedName>
        <fullName evidence="10">Large ribosomal subunit protein mL62</fullName>
        <ecNumber evidence="2">3.1.1.29</ecNumber>
    </recommendedName>
    <alternativeName>
        <fullName evidence="11">Peptidyl-tRNA hydrolase ICT1, mitochondrial</fullName>
    </alternativeName>
</protein>
<dbReference type="GO" id="GO:0005762">
    <property type="term" value="C:mitochondrial large ribosomal subunit"/>
    <property type="evidence" value="ECO:0007669"/>
    <property type="project" value="TreeGrafter"/>
</dbReference>
<dbReference type="GeneID" id="117367935"/>
<dbReference type="CTD" id="3396"/>
<dbReference type="AlphaFoldDB" id="A0A6P8SDY9"/>
<dbReference type="InParanoid" id="A0A6P8SDY9"/>
<name>A0A6P8SDY9_GEOSA</name>
<evidence type="ECO:0000256" key="10">
    <source>
        <dbReference type="ARBA" id="ARBA00039441"/>
    </source>
</evidence>
<keyword evidence="8" id="KW-0687">Ribonucleoprotein</keyword>
<reference evidence="15" key="1">
    <citation type="submission" date="2025-08" db="UniProtKB">
        <authorList>
            <consortium name="RefSeq"/>
        </authorList>
    </citation>
    <scope>IDENTIFICATION</scope>
</reference>
<dbReference type="Pfam" id="PF00472">
    <property type="entry name" value="RF-1"/>
    <property type="match status" value="1"/>
</dbReference>
<evidence type="ECO:0000313" key="14">
    <source>
        <dbReference type="Proteomes" id="UP000515159"/>
    </source>
</evidence>
<dbReference type="Gene3D" id="3.30.160.20">
    <property type="match status" value="1"/>
</dbReference>
<sequence>MAALAVFRVAGRRLARGSAAPGQMFCGFLHGAPGSEFRSIYSLDKLYPGSQAGGSEGHCENGTKQSNTDIPLDRLTISYSRSSGPGGQHVNKVNSKAEVRFQLGAADWIAEDVRQKIAMMHKTKINKSGELIISSEVSRYQMRNLAECLQKIRDIIVEASQKPKSMSKEDAAIRRERVENMNRERLQQKRIHSITKQSRRVDVE</sequence>
<comment type="similarity">
    <text evidence="9">Belongs to the prokaryotic/mitochondrial release factor family. Mitochondrion-specific ribosomal protein mL62 subfamily.</text>
</comment>
<evidence type="ECO:0000256" key="11">
    <source>
        <dbReference type="ARBA" id="ARBA00041531"/>
    </source>
</evidence>
<evidence type="ECO:0000256" key="1">
    <source>
        <dbReference type="ARBA" id="ARBA00004173"/>
    </source>
</evidence>
<dbReference type="PANTHER" id="PTHR11075:SF54">
    <property type="entry name" value="LARGE RIBOSOMAL SUBUNIT PROTEIN ML62"/>
    <property type="match status" value="1"/>
</dbReference>
<dbReference type="SUPFAM" id="SSF110916">
    <property type="entry name" value="Peptidyl-tRNA hydrolase domain-like"/>
    <property type="match status" value="1"/>
</dbReference>
<evidence type="ECO:0000256" key="2">
    <source>
        <dbReference type="ARBA" id="ARBA00013260"/>
    </source>
</evidence>
<dbReference type="RefSeq" id="XP_033816945.1">
    <property type="nucleotide sequence ID" value="XM_033961054.1"/>
</dbReference>
<dbReference type="FunFam" id="3.30.160.20:FF:000050">
    <property type="entry name" value="Peptidyl-tRNA hydrolase ICT1, mitochondrial"/>
    <property type="match status" value="1"/>
</dbReference>
<accession>A0A6P8SDY9</accession>
<evidence type="ECO:0000313" key="15">
    <source>
        <dbReference type="RefSeq" id="XP_033816945.1"/>
    </source>
</evidence>
<dbReference type="InterPro" id="IPR052104">
    <property type="entry name" value="Mito_Release_Factor_mL62"/>
</dbReference>
<gene>
    <name evidence="15" type="primary">MRPL58</name>
</gene>
<evidence type="ECO:0000256" key="5">
    <source>
        <dbReference type="ARBA" id="ARBA00022946"/>
    </source>
</evidence>
<keyword evidence="5" id="KW-0809">Transit peptide</keyword>
<proteinExistence type="inferred from homology"/>
<dbReference type="GO" id="GO:0004045">
    <property type="term" value="F:peptidyl-tRNA hydrolase activity"/>
    <property type="evidence" value="ECO:0007669"/>
    <property type="project" value="UniProtKB-EC"/>
</dbReference>
<evidence type="ECO:0000256" key="8">
    <source>
        <dbReference type="ARBA" id="ARBA00023274"/>
    </source>
</evidence>
<keyword evidence="7" id="KW-0496">Mitochondrion</keyword>
<keyword evidence="6" id="KW-0689">Ribosomal protein</keyword>
<dbReference type="GO" id="GO:0005743">
    <property type="term" value="C:mitochondrial inner membrane"/>
    <property type="evidence" value="ECO:0007669"/>
    <property type="project" value="UniProtKB-ARBA"/>
</dbReference>
<comment type="subcellular location">
    <subcellularLocation>
        <location evidence="1">Mitochondrion</location>
    </subcellularLocation>
</comment>
<dbReference type="PANTHER" id="PTHR11075">
    <property type="entry name" value="PEPTIDE CHAIN RELEASE FACTOR"/>
    <property type="match status" value="1"/>
</dbReference>
<dbReference type="OrthoDB" id="270639at2759"/>
<evidence type="ECO:0000256" key="6">
    <source>
        <dbReference type="ARBA" id="ARBA00022980"/>
    </source>
</evidence>
<dbReference type="GO" id="GO:0070126">
    <property type="term" value="P:mitochondrial translational termination"/>
    <property type="evidence" value="ECO:0007669"/>
    <property type="project" value="TreeGrafter"/>
</dbReference>
<evidence type="ECO:0000256" key="4">
    <source>
        <dbReference type="ARBA" id="ARBA00022917"/>
    </source>
</evidence>
<keyword evidence="14" id="KW-1185">Reference proteome</keyword>
<feature type="region of interest" description="Disordered" evidence="12">
    <location>
        <begin position="52"/>
        <end position="71"/>
    </location>
</feature>
<keyword evidence="4" id="KW-0648">Protein biosynthesis</keyword>
<evidence type="ECO:0000256" key="12">
    <source>
        <dbReference type="SAM" id="MobiDB-lite"/>
    </source>
</evidence>
<evidence type="ECO:0000256" key="7">
    <source>
        <dbReference type="ARBA" id="ARBA00023128"/>
    </source>
</evidence>
<keyword evidence="3 15" id="KW-0378">Hydrolase</keyword>
<dbReference type="Proteomes" id="UP000515159">
    <property type="component" value="Chromosome 10"/>
</dbReference>
<dbReference type="InterPro" id="IPR000352">
    <property type="entry name" value="Pep_chain_release_fac_I"/>
</dbReference>
<organism evidence="14 15">
    <name type="scientific">Geotrypetes seraphini</name>
    <name type="common">Gaboon caecilian</name>
    <name type="synonym">Caecilia seraphini</name>
    <dbReference type="NCBI Taxonomy" id="260995"/>
    <lineage>
        <taxon>Eukaryota</taxon>
        <taxon>Metazoa</taxon>
        <taxon>Chordata</taxon>
        <taxon>Craniata</taxon>
        <taxon>Vertebrata</taxon>
        <taxon>Euteleostomi</taxon>
        <taxon>Amphibia</taxon>
        <taxon>Gymnophiona</taxon>
        <taxon>Geotrypetes</taxon>
    </lineage>
</organism>
<feature type="region of interest" description="Disordered" evidence="12">
    <location>
        <begin position="178"/>
        <end position="204"/>
    </location>
</feature>